<sequence length="682" mass="74742">MITANDLYKVLSAVVPLYVAMLLAYGSVKWWKILTPEQCGGINRFVAIFAVPFLSFHIISSNNPYTMNMKFFAADSLQKVAILLVLALWARYARTGSFDWMITLFMLATLPNTLVMGIPLLAAMYGPESGSLAVQVVVLQSVIWYTLLLFLYEFRSAKELISEQFPETAASIVSFKVESDVLSLDGREPLQTEAEIGDDGKIHVRVRKSISSRSQCMMMSPRRSIGLTSMPSSKALTPRPSNLTNAEIYSMPSSRNLTPRQSSFNHTDFYSIMTGRPLGSPRPSNFEPNDAYSIHSSRAPTPRTSNFNEENSRDVGKGGNAMTSPRFSAQAYYPGAGTAHLFAPRNHAHSVPGGIEASRGSNPATALSPKRAAQTTSRVVDPRASPKMDDDPKDYMFVWSSTTSPVSEVGAHMFGGADYSAADGGKLELHDAKDVKIPIGQLKHQANHRGTPQELRDTYDEYDRDDFSFGNRASFNGDESLSAGKDGPNLTKMGSSSTAELHPKPLAEGRKQKDMPPATVMTKLIINMVWRKLIRNPNTYSSMLGLVWALISYRWHFKMPTIVENSVAIISNAGLGMAMFSLGLFMALQKKILACGVPMSLFGMVVRFITGPAFMAATSIAVGLRGVLLHVSIVQAALPQGIVPFVFAKEYNVHPDVLSTAVIFGMLVSLPITLVYYVLLKI</sequence>
<reference evidence="2" key="1">
    <citation type="journal article" date="2024" name="Proc. Natl. Acad. Sci. U.S.A.">
        <title>Extraordinary preservation of gene collinearity over three hundred million years revealed in homosporous lycophytes.</title>
        <authorList>
            <person name="Li C."/>
            <person name="Wickell D."/>
            <person name="Kuo L.Y."/>
            <person name="Chen X."/>
            <person name="Nie B."/>
            <person name="Liao X."/>
            <person name="Peng D."/>
            <person name="Ji J."/>
            <person name="Jenkins J."/>
            <person name="Williams M."/>
            <person name="Shu S."/>
            <person name="Plott C."/>
            <person name="Barry K."/>
            <person name="Rajasekar S."/>
            <person name="Grimwood J."/>
            <person name="Han X."/>
            <person name="Sun S."/>
            <person name="Hou Z."/>
            <person name="He W."/>
            <person name="Dai G."/>
            <person name="Sun C."/>
            <person name="Schmutz J."/>
            <person name="Leebens-Mack J.H."/>
            <person name="Li F.W."/>
            <person name="Wang L."/>
        </authorList>
    </citation>
    <scope>NUCLEOTIDE SEQUENCE [LARGE SCALE GENOMIC DNA]</scope>
    <source>
        <strain evidence="2">cv. PW_Plant_1</strain>
    </source>
</reference>
<organism evidence="1 2">
    <name type="scientific">Diphasiastrum complanatum</name>
    <name type="common">Issler's clubmoss</name>
    <name type="synonym">Lycopodium complanatum</name>
    <dbReference type="NCBI Taxonomy" id="34168"/>
    <lineage>
        <taxon>Eukaryota</taxon>
        <taxon>Viridiplantae</taxon>
        <taxon>Streptophyta</taxon>
        <taxon>Embryophyta</taxon>
        <taxon>Tracheophyta</taxon>
        <taxon>Lycopodiopsida</taxon>
        <taxon>Lycopodiales</taxon>
        <taxon>Lycopodiaceae</taxon>
        <taxon>Lycopodioideae</taxon>
        <taxon>Diphasiastrum</taxon>
    </lineage>
</organism>
<protein>
    <submittedName>
        <fullName evidence="1">Uncharacterized protein</fullName>
    </submittedName>
</protein>
<evidence type="ECO:0000313" key="2">
    <source>
        <dbReference type="Proteomes" id="UP001162992"/>
    </source>
</evidence>
<comment type="caution">
    <text evidence="1">The sequence shown here is derived from an EMBL/GenBank/DDBJ whole genome shotgun (WGS) entry which is preliminary data.</text>
</comment>
<evidence type="ECO:0000313" key="1">
    <source>
        <dbReference type="EMBL" id="KAJ7544647.1"/>
    </source>
</evidence>
<keyword evidence="2" id="KW-1185">Reference proteome</keyword>
<accession>A0ACC2CRR8</accession>
<proteinExistence type="predicted"/>
<name>A0ACC2CRR8_DIPCM</name>
<gene>
    <name evidence="1" type="ORF">O6H91_09G087700</name>
</gene>
<dbReference type="Proteomes" id="UP001162992">
    <property type="component" value="Chromosome 9"/>
</dbReference>
<dbReference type="EMBL" id="CM055100">
    <property type="protein sequence ID" value="KAJ7544647.1"/>
    <property type="molecule type" value="Genomic_DNA"/>
</dbReference>